<dbReference type="GO" id="GO:0016787">
    <property type="term" value="F:hydrolase activity"/>
    <property type="evidence" value="ECO:0007669"/>
    <property type="project" value="UniProtKB-KW"/>
</dbReference>
<comment type="caution">
    <text evidence="2">The sequence shown here is derived from an EMBL/GenBank/DDBJ whole genome shotgun (WGS) entry which is preliminary data.</text>
</comment>
<feature type="domain" description="Serine aminopeptidase S33" evidence="1">
    <location>
        <begin position="46"/>
        <end position="163"/>
    </location>
</feature>
<dbReference type="EMBL" id="JANIBK010000042">
    <property type="protein sequence ID" value="MCQ8128761.1"/>
    <property type="molecule type" value="Genomic_DNA"/>
</dbReference>
<sequence length="272" mass="29997">MQPFFINSRSGPLFAVYWPPVGLNVNRSVLHVPAFAEEMNKSRRMVALQANALAEQGIAVLVLDLFGTGESNGDFGESTWSIWLQNLEDAVGWLKLQGAQSVSLWGLRLGALLAMDFVNQHAGLIDRLILWQPVLNGDAFVTQFLRLRVAAAMMNSANPQEKTSDLKKQLQNGQSLEVAGYMLHPDLMRPLMMLKAERLVLRTLDSVEVFELVAGAENEPGLVNRQLLGKLKDEGIDATLATVTGDNFWASQEITTAPNLIGLTGERVGRWQ</sequence>
<dbReference type="Pfam" id="PF12146">
    <property type="entry name" value="Hydrolase_4"/>
    <property type="match status" value="1"/>
</dbReference>
<dbReference type="RefSeq" id="WP_256615177.1">
    <property type="nucleotide sequence ID" value="NZ_JANIBK010000042.1"/>
</dbReference>
<dbReference type="Proteomes" id="UP001524586">
    <property type="component" value="Unassembled WGS sequence"/>
</dbReference>
<organism evidence="2 3">
    <name type="scientific">Methylomonas rivi</name>
    <dbReference type="NCBI Taxonomy" id="2952226"/>
    <lineage>
        <taxon>Bacteria</taxon>
        <taxon>Pseudomonadati</taxon>
        <taxon>Pseudomonadota</taxon>
        <taxon>Gammaproteobacteria</taxon>
        <taxon>Methylococcales</taxon>
        <taxon>Methylococcaceae</taxon>
        <taxon>Methylomonas</taxon>
    </lineage>
</organism>
<dbReference type="InterPro" id="IPR017532">
    <property type="entry name" value="Hydrolase-2_PEP"/>
</dbReference>
<dbReference type="SUPFAM" id="SSF53474">
    <property type="entry name" value="alpha/beta-Hydrolases"/>
    <property type="match status" value="1"/>
</dbReference>
<name>A0ABT1U4I5_9GAMM</name>
<evidence type="ECO:0000313" key="2">
    <source>
        <dbReference type="EMBL" id="MCQ8128761.1"/>
    </source>
</evidence>
<evidence type="ECO:0000313" key="3">
    <source>
        <dbReference type="Proteomes" id="UP001524586"/>
    </source>
</evidence>
<reference evidence="2 3" key="1">
    <citation type="submission" date="2022-07" db="EMBL/GenBank/DDBJ databases">
        <title>Methylomonas rivi sp. nov., Methylomonas rosea sp. nov., Methylomonas aureus sp. nov. and Methylomonas subterranea sp. nov., four novel methanotrophs isolated from a freshwater creek and the deep terrestrial subsurface.</title>
        <authorList>
            <person name="Abin C."/>
            <person name="Sankaranarayanan K."/>
            <person name="Garner C."/>
            <person name="Sindelar R."/>
            <person name="Kotary K."/>
            <person name="Garner R."/>
            <person name="Barclay S."/>
            <person name="Lawson P."/>
            <person name="Krumholz L."/>
        </authorList>
    </citation>
    <scope>NUCLEOTIDE SEQUENCE [LARGE SCALE GENOMIC DNA]</scope>
    <source>
        <strain evidence="2 3">WSC-6</strain>
    </source>
</reference>
<accession>A0ABT1U4I5</accession>
<dbReference type="InterPro" id="IPR022742">
    <property type="entry name" value="Hydrolase_4"/>
</dbReference>
<proteinExistence type="predicted"/>
<keyword evidence="2" id="KW-0378">Hydrolase</keyword>
<protein>
    <submittedName>
        <fullName evidence="2">Hydrolase 2, exosortase A system-associated</fullName>
    </submittedName>
</protein>
<dbReference type="NCBIfam" id="TIGR03101">
    <property type="entry name" value="hydr2_PEP"/>
    <property type="match status" value="1"/>
</dbReference>
<evidence type="ECO:0000259" key="1">
    <source>
        <dbReference type="Pfam" id="PF12146"/>
    </source>
</evidence>
<gene>
    <name evidence="2" type="ORF">NP596_09840</name>
</gene>
<dbReference type="InterPro" id="IPR029058">
    <property type="entry name" value="AB_hydrolase_fold"/>
</dbReference>
<keyword evidence="3" id="KW-1185">Reference proteome</keyword>
<dbReference type="Gene3D" id="3.40.50.1820">
    <property type="entry name" value="alpha/beta hydrolase"/>
    <property type="match status" value="1"/>
</dbReference>